<keyword evidence="7" id="KW-1185">Reference proteome</keyword>
<dbReference type="InterPro" id="IPR036388">
    <property type="entry name" value="WH-like_DNA-bd_sf"/>
</dbReference>
<dbReference type="InterPro" id="IPR050950">
    <property type="entry name" value="HTH-type_LysR_regulators"/>
</dbReference>
<dbReference type="SUPFAM" id="SSF46785">
    <property type="entry name" value="Winged helix' DNA-binding domain"/>
    <property type="match status" value="1"/>
</dbReference>
<evidence type="ECO:0000313" key="6">
    <source>
        <dbReference type="EMBL" id="GED06282.1"/>
    </source>
</evidence>
<keyword evidence="3" id="KW-0238">DNA-binding</keyword>
<dbReference type="GO" id="GO:0005829">
    <property type="term" value="C:cytosol"/>
    <property type="evidence" value="ECO:0007669"/>
    <property type="project" value="TreeGrafter"/>
</dbReference>
<proteinExistence type="inferred from homology"/>
<comment type="similarity">
    <text evidence="1">Belongs to the LysR transcriptional regulatory family.</text>
</comment>
<dbReference type="PANTHER" id="PTHR30419">
    <property type="entry name" value="HTH-TYPE TRANSCRIPTIONAL REGULATOR YBHD"/>
    <property type="match status" value="1"/>
</dbReference>
<dbReference type="Proteomes" id="UP000316612">
    <property type="component" value="Unassembled WGS sequence"/>
</dbReference>
<protein>
    <submittedName>
        <fullName evidence="6">Putative transcriptional regulator, LysR family protein</fullName>
    </submittedName>
</protein>
<feature type="domain" description="HTH lysR-type" evidence="5">
    <location>
        <begin position="1"/>
        <end position="58"/>
    </location>
</feature>
<keyword evidence="4" id="KW-0804">Transcription</keyword>
<dbReference type="InterPro" id="IPR000847">
    <property type="entry name" value="LysR_HTH_N"/>
</dbReference>
<dbReference type="SUPFAM" id="SSF53850">
    <property type="entry name" value="Periplasmic binding protein-like II"/>
    <property type="match status" value="1"/>
</dbReference>
<sequence>MQFTQLEYFLAVAQELSFTRGAQSLHVVQSAVSAGIKQLEHDLGAELFIRQGRTIRLAPAGEALLPHAQAIIARTQSARDAVDAVRGVVRGTVELGTLSHLGTLDMAQVLLQIHREYPEVVIKLRQTVQGTRSSMAAVLDGSLDLALLSVNETTIPGVELHQIHAEPMLFVIPEAHRLRGRKRVSLEELANEQYIDFPVGWGNRTTVDAAFTSLGLQRSVRTEVSSLGFALELVQQGLGVAFLPASTVEQSSAEGIWSIPVPLQWKIQLARSTMRTATAAEQVLMETILEQAQAQKP</sequence>
<gene>
    <name evidence="6" type="ORF">AUR04nite_18140</name>
</gene>
<dbReference type="FunFam" id="1.10.10.10:FF:000001">
    <property type="entry name" value="LysR family transcriptional regulator"/>
    <property type="match status" value="1"/>
</dbReference>
<reference evidence="6 7" key="1">
    <citation type="submission" date="2019-06" db="EMBL/GenBank/DDBJ databases">
        <title>Whole genome shotgun sequence of Glutamicibacter uratoxydans NBRC 15515.</title>
        <authorList>
            <person name="Hosoyama A."/>
            <person name="Uohara A."/>
            <person name="Ohji S."/>
            <person name="Ichikawa N."/>
        </authorList>
    </citation>
    <scope>NUCLEOTIDE SEQUENCE [LARGE SCALE GENOMIC DNA]</scope>
    <source>
        <strain evidence="6 7">NBRC 15515</strain>
    </source>
</reference>
<dbReference type="PROSITE" id="PS50931">
    <property type="entry name" value="HTH_LYSR"/>
    <property type="match status" value="1"/>
</dbReference>
<evidence type="ECO:0000256" key="2">
    <source>
        <dbReference type="ARBA" id="ARBA00023015"/>
    </source>
</evidence>
<name>A0A4Y4DLS4_GLUUR</name>
<dbReference type="GO" id="GO:0003677">
    <property type="term" value="F:DNA binding"/>
    <property type="evidence" value="ECO:0007669"/>
    <property type="project" value="UniProtKB-KW"/>
</dbReference>
<keyword evidence="2" id="KW-0805">Transcription regulation</keyword>
<dbReference type="PANTHER" id="PTHR30419:SF31">
    <property type="entry name" value="BLR3139 PROTEIN"/>
    <property type="match status" value="1"/>
</dbReference>
<dbReference type="EMBL" id="BJNY01000009">
    <property type="protein sequence ID" value="GED06282.1"/>
    <property type="molecule type" value="Genomic_DNA"/>
</dbReference>
<dbReference type="Gene3D" id="1.10.10.10">
    <property type="entry name" value="Winged helix-like DNA-binding domain superfamily/Winged helix DNA-binding domain"/>
    <property type="match status" value="1"/>
</dbReference>
<dbReference type="InterPro" id="IPR005119">
    <property type="entry name" value="LysR_subst-bd"/>
</dbReference>
<evidence type="ECO:0000259" key="5">
    <source>
        <dbReference type="PROSITE" id="PS50931"/>
    </source>
</evidence>
<organism evidence="6 7">
    <name type="scientific">Glutamicibacter uratoxydans</name>
    <name type="common">Arthrobacter uratoxydans</name>
    <dbReference type="NCBI Taxonomy" id="43667"/>
    <lineage>
        <taxon>Bacteria</taxon>
        <taxon>Bacillati</taxon>
        <taxon>Actinomycetota</taxon>
        <taxon>Actinomycetes</taxon>
        <taxon>Micrococcales</taxon>
        <taxon>Micrococcaceae</taxon>
        <taxon>Glutamicibacter</taxon>
    </lineage>
</organism>
<evidence type="ECO:0000313" key="7">
    <source>
        <dbReference type="Proteomes" id="UP000316612"/>
    </source>
</evidence>
<dbReference type="RefSeq" id="WP_141364183.1">
    <property type="nucleotide sequence ID" value="NZ_BAAAJL010000011.1"/>
</dbReference>
<dbReference type="GO" id="GO:0003700">
    <property type="term" value="F:DNA-binding transcription factor activity"/>
    <property type="evidence" value="ECO:0007669"/>
    <property type="project" value="InterPro"/>
</dbReference>
<accession>A0A4Y4DLS4</accession>
<dbReference type="InterPro" id="IPR036390">
    <property type="entry name" value="WH_DNA-bd_sf"/>
</dbReference>
<dbReference type="Pfam" id="PF00126">
    <property type="entry name" value="HTH_1"/>
    <property type="match status" value="1"/>
</dbReference>
<dbReference type="Pfam" id="PF03466">
    <property type="entry name" value="LysR_substrate"/>
    <property type="match status" value="1"/>
</dbReference>
<evidence type="ECO:0000256" key="1">
    <source>
        <dbReference type="ARBA" id="ARBA00009437"/>
    </source>
</evidence>
<dbReference type="OrthoDB" id="3181812at2"/>
<dbReference type="AlphaFoldDB" id="A0A4Y4DLS4"/>
<evidence type="ECO:0000256" key="4">
    <source>
        <dbReference type="ARBA" id="ARBA00023163"/>
    </source>
</evidence>
<comment type="caution">
    <text evidence="6">The sequence shown here is derived from an EMBL/GenBank/DDBJ whole genome shotgun (WGS) entry which is preliminary data.</text>
</comment>
<evidence type="ECO:0000256" key="3">
    <source>
        <dbReference type="ARBA" id="ARBA00023125"/>
    </source>
</evidence>
<dbReference type="PRINTS" id="PR00039">
    <property type="entry name" value="HTHLYSR"/>
</dbReference>
<dbReference type="Gene3D" id="3.40.190.290">
    <property type="match status" value="1"/>
</dbReference>